<dbReference type="Proteomes" id="UP000325902">
    <property type="component" value="Unassembled WGS sequence"/>
</dbReference>
<name>A0A5N5CWQ0_9PEZI</name>
<feature type="domain" description="Aminotransferase class I/classII large" evidence="7">
    <location>
        <begin position="29"/>
        <end position="425"/>
    </location>
</feature>
<gene>
    <name evidence="8" type="primary">AATM</name>
    <name evidence="8" type="ORF">DBV05_g11551</name>
</gene>
<evidence type="ECO:0000256" key="4">
    <source>
        <dbReference type="ARBA" id="ARBA00022576"/>
    </source>
</evidence>
<dbReference type="GO" id="GO:0004069">
    <property type="term" value="F:L-aspartate:2-oxoglutarate aminotransferase activity"/>
    <property type="evidence" value="ECO:0007669"/>
    <property type="project" value="UniProtKB-EC"/>
</dbReference>
<protein>
    <submittedName>
        <fullName evidence="8">Aspartate aminotransferase P2</fullName>
    </submittedName>
</protein>
<dbReference type="InterPro" id="IPR015422">
    <property type="entry name" value="PyrdxlP-dep_Trfase_small"/>
</dbReference>
<sequence>MSHFADIADTPPDAAFSLVAAFAADQFENKVDLCPGFYRDENAQPWAKQLLHDDPSLNHEHLPLSGHPDLIAGARTLVFGLPEAELSHVATIQTVSGTGSNHLGARFLSDELPSAATAPEKARQKTVWISNLSWINHTEIWLNVNPDIARRTYPYYNPTTQSLDYAGMQHALLHDAAAGDVVVLHGCAHNPTGLDLSHEQWRSIADICEEKRLFPFFDLAYQGFATGSLSADAWPIRHFLNRPSLEFCVAQSFSKNFGLYSERVGALHVVTRSAEIAVRVLGKLKRLQRAEITTAPAFGARVVARVLGDAALYRQWEEDLLRMSGRMRRMRERLVEELQARETPGEWGHVLSEVSKEEGEYSKVRREKSEADEIGVQIGMFSMTGLTPAQVKVLVEKYHVYLLPSGRISVTGLTEMNVAYVAEAFDKVLRSADSE</sequence>
<dbReference type="GO" id="GO:0005739">
    <property type="term" value="C:mitochondrion"/>
    <property type="evidence" value="ECO:0007669"/>
    <property type="project" value="TreeGrafter"/>
</dbReference>
<dbReference type="Gene3D" id="3.90.1150.10">
    <property type="entry name" value="Aspartate Aminotransferase, domain 1"/>
    <property type="match status" value="1"/>
</dbReference>
<evidence type="ECO:0000256" key="1">
    <source>
        <dbReference type="ARBA" id="ARBA00001933"/>
    </source>
</evidence>
<evidence type="ECO:0000313" key="9">
    <source>
        <dbReference type="Proteomes" id="UP000325902"/>
    </source>
</evidence>
<dbReference type="InterPro" id="IPR004839">
    <property type="entry name" value="Aminotransferase_I/II_large"/>
</dbReference>
<evidence type="ECO:0000256" key="3">
    <source>
        <dbReference type="ARBA" id="ARBA00011738"/>
    </source>
</evidence>
<evidence type="ECO:0000259" key="7">
    <source>
        <dbReference type="Pfam" id="PF00155"/>
    </source>
</evidence>
<dbReference type="EMBL" id="VCHE01000168">
    <property type="protein sequence ID" value="KAB2569788.1"/>
    <property type="molecule type" value="Genomic_DNA"/>
</dbReference>
<evidence type="ECO:0000256" key="2">
    <source>
        <dbReference type="ARBA" id="ARBA00007441"/>
    </source>
</evidence>
<proteinExistence type="inferred from homology"/>
<evidence type="ECO:0000313" key="8">
    <source>
        <dbReference type="EMBL" id="KAB2569788.1"/>
    </source>
</evidence>
<keyword evidence="6" id="KW-0663">Pyridoxal phosphate</keyword>
<dbReference type="OrthoDB" id="550424at2759"/>
<dbReference type="FunFam" id="3.40.640.10:FF:000066">
    <property type="entry name" value="Aspartate aminotransferase"/>
    <property type="match status" value="1"/>
</dbReference>
<keyword evidence="5 8" id="KW-0808">Transferase</keyword>
<comment type="similarity">
    <text evidence="2">Belongs to the class-I pyridoxal-phosphate-dependent aminotransferase family.</text>
</comment>
<evidence type="ECO:0000256" key="5">
    <source>
        <dbReference type="ARBA" id="ARBA00022679"/>
    </source>
</evidence>
<keyword evidence="9" id="KW-1185">Reference proteome</keyword>
<dbReference type="AlphaFoldDB" id="A0A5N5CWQ0"/>
<dbReference type="InterPro" id="IPR015421">
    <property type="entry name" value="PyrdxlP-dep_Trfase_major"/>
</dbReference>
<dbReference type="PRINTS" id="PR00799">
    <property type="entry name" value="TRANSAMINASE"/>
</dbReference>
<keyword evidence="4 8" id="KW-0032">Aminotransferase</keyword>
<reference evidence="8 9" key="1">
    <citation type="journal article" date="2019" name="Sci. Rep.">
        <title>A multi-omics analysis of the grapevine pathogen Lasiodiplodia theobromae reveals that temperature affects the expression of virulence- and pathogenicity-related genes.</title>
        <authorList>
            <person name="Felix C."/>
            <person name="Meneses R."/>
            <person name="Goncalves M.F.M."/>
            <person name="Tilleman L."/>
            <person name="Duarte A.S."/>
            <person name="Jorrin-Novo J.V."/>
            <person name="Van de Peer Y."/>
            <person name="Deforce D."/>
            <person name="Van Nieuwerburgh F."/>
            <person name="Esteves A.C."/>
            <person name="Alves A."/>
        </authorList>
    </citation>
    <scope>NUCLEOTIDE SEQUENCE [LARGE SCALE GENOMIC DNA]</scope>
    <source>
        <strain evidence="8 9">LA-SOL3</strain>
    </source>
</reference>
<dbReference type="InterPro" id="IPR015424">
    <property type="entry name" value="PyrdxlP-dep_Trfase"/>
</dbReference>
<comment type="subunit">
    <text evidence="3">Homodimer.</text>
</comment>
<comment type="cofactor">
    <cofactor evidence="1">
        <name>pyridoxal 5'-phosphate</name>
        <dbReference type="ChEBI" id="CHEBI:597326"/>
    </cofactor>
</comment>
<dbReference type="InterPro" id="IPR000796">
    <property type="entry name" value="Asp_trans"/>
</dbReference>
<dbReference type="PANTHER" id="PTHR11879">
    <property type="entry name" value="ASPARTATE AMINOTRANSFERASE"/>
    <property type="match status" value="1"/>
</dbReference>
<dbReference type="PANTHER" id="PTHR11879:SF20">
    <property type="entry name" value="ASPARTATE AMINOTRANSFERASE"/>
    <property type="match status" value="1"/>
</dbReference>
<dbReference type="CDD" id="cd00609">
    <property type="entry name" value="AAT_like"/>
    <property type="match status" value="1"/>
</dbReference>
<dbReference type="GO" id="GO:0006520">
    <property type="term" value="P:amino acid metabolic process"/>
    <property type="evidence" value="ECO:0007669"/>
    <property type="project" value="InterPro"/>
</dbReference>
<accession>A0A5N5CWQ0</accession>
<organism evidence="8 9">
    <name type="scientific">Lasiodiplodia theobromae</name>
    <dbReference type="NCBI Taxonomy" id="45133"/>
    <lineage>
        <taxon>Eukaryota</taxon>
        <taxon>Fungi</taxon>
        <taxon>Dikarya</taxon>
        <taxon>Ascomycota</taxon>
        <taxon>Pezizomycotina</taxon>
        <taxon>Dothideomycetes</taxon>
        <taxon>Dothideomycetes incertae sedis</taxon>
        <taxon>Botryosphaeriales</taxon>
        <taxon>Botryosphaeriaceae</taxon>
        <taxon>Lasiodiplodia</taxon>
    </lineage>
</organism>
<dbReference type="GO" id="GO:0030170">
    <property type="term" value="F:pyridoxal phosphate binding"/>
    <property type="evidence" value="ECO:0007669"/>
    <property type="project" value="InterPro"/>
</dbReference>
<dbReference type="SUPFAM" id="SSF53383">
    <property type="entry name" value="PLP-dependent transferases"/>
    <property type="match status" value="1"/>
</dbReference>
<dbReference type="Gene3D" id="3.40.640.10">
    <property type="entry name" value="Type I PLP-dependent aspartate aminotransferase-like (Major domain)"/>
    <property type="match status" value="1"/>
</dbReference>
<evidence type="ECO:0000256" key="6">
    <source>
        <dbReference type="ARBA" id="ARBA00022898"/>
    </source>
</evidence>
<comment type="caution">
    <text evidence="8">The sequence shown here is derived from an EMBL/GenBank/DDBJ whole genome shotgun (WGS) entry which is preliminary data.</text>
</comment>
<dbReference type="Pfam" id="PF00155">
    <property type="entry name" value="Aminotran_1_2"/>
    <property type="match status" value="1"/>
</dbReference>